<dbReference type="SUPFAM" id="SSF50370">
    <property type="entry name" value="Ricin B-like lectins"/>
    <property type="match status" value="1"/>
</dbReference>
<dbReference type="Gene3D" id="2.80.10.50">
    <property type="match status" value="1"/>
</dbReference>
<evidence type="ECO:0000259" key="15">
    <source>
        <dbReference type="PROSITE" id="PS50041"/>
    </source>
</evidence>
<dbReference type="PANTHER" id="PTHR22803">
    <property type="entry name" value="MANNOSE, PHOSPHOLIPASE, LECTIN RECEPTOR RELATED"/>
    <property type="match status" value="1"/>
</dbReference>
<comment type="caution">
    <text evidence="17">The sequence shown here is derived from an EMBL/GenBank/DDBJ whole genome shotgun (WGS) entry which is preliminary data.</text>
</comment>
<evidence type="ECO:0000256" key="4">
    <source>
        <dbReference type="ARBA" id="ARBA00022729"/>
    </source>
</evidence>
<dbReference type="Pfam" id="PF00040">
    <property type="entry name" value="fn2"/>
    <property type="match status" value="1"/>
</dbReference>
<evidence type="ECO:0000256" key="12">
    <source>
        <dbReference type="SAM" id="MobiDB-lite"/>
    </source>
</evidence>
<dbReference type="FunFam" id="3.10.100.10:FF:000025">
    <property type="entry name" value="Mannose receptor C-type 1"/>
    <property type="match status" value="1"/>
</dbReference>
<keyword evidence="2" id="KW-0254">Endocytosis</keyword>
<comment type="caution">
    <text evidence="11">Lacks conserved residue(s) required for the propagation of feature annotation.</text>
</comment>
<dbReference type="SMART" id="SM00220">
    <property type="entry name" value="S_TKc"/>
    <property type="match status" value="1"/>
</dbReference>
<dbReference type="EMBL" id="JBHFQA010000006">
    <property type="protein sequence ID" value="KAL2097652.1"/>
    <property type="molecule type" value="Genomic_DNA"/>
</dbReference>
<evidence type="ECO:0000256" key="5">
    <source>
        <dbReference type="ARBA" id="ARBA00022737"/>
    </source>
</evidence>
<dbReference type="InterPro" id="IPR000772">
    <property type="entry name" value="Ricin_B_lectin"/>
</dbReference>
<keyword evidence="6 13" id="KW-1133">Transmembrane helix</keyword>
<dbReference type="GO" id="GO:0016020">
    <property type="term" value="C:membrane"/>
    <property type="evidence" value="ECO:0007669"/>
    <property type="project" value="UniProtKB-SubCell"/>
</dbReference>
<dbReference type="SUPFAM" id="SSF56112">
    <property type="entry name" value="Protein kinase-like (PK-like)"/>
    <property type="match status" value="1"/>
</dbReference>
<dbReference type="Gene3D" id="2.10.10.10">
    <property type="entry name" value="Fibronectin, type II, collagen-binding"/>
    <property type="match status" value="1"/>
</dbReference>
<dbReference type="InterPro" id="IPR001304">
    <property type="entry name" value="C-type_lectin-like"/>
</dbReference>
<feature type="domain" description="C-type lectin" evidence="15">
    <location>
        <begin position="465"/>
        <end position="582"/>
    </location>
</feature>
<dbReference type="GO" id="GO:0006897">
    <property type="term" value="P:endocytosis"/>
    <property type="evidence" value="ECO:0007669"/>
    <property type="project" value="UniProtKB-KW"/>
</dbReference>
<dbReference type="InterPro" id="IPR016186">
    <property type="entry name" value="C-type_lectin-like/link_sf"/>
</dbReference>
<evidence type="ECO:0000259" key="14">
    <source>
        <dbReference type="PROSITE" id="PS50011"/>
    </source>
</evidence>
<proteinExistence type="predicted"/>
<dbReference type="Gene3D" id="1.10.510.10">
    <property type="entry name" value="Transferase(Phosphotransferase) domain 1"/>
    <property type="match status" value="1"/>
</dbReference>
<dbReference type="PROSITE" id="PS50041">
    <property type="entry name" value="C_TYPE_LECTIN_2"/>
    <property type="match status" value="8"/>
</dbReference>
<feature type="domain" description="C-type lectin" evidence="15">
    <location>
        <begin position="1319"/>
        <end position="1431"/>
    </location>
</feature>
<evidence type="ECO:0000256" key="2">
    <source>
        <dbReference type="ARBA" id="ARBA00022583"/>
    </source>
</evidence>
<feature type="domain" description="C-type lectin" evidence="15">
    <location>
        <begin position="1185"/>
        <end position="1298"/>
    </location>
</feature>
<dbReference type="InterPro" id="IPR036943">
    <property type="entry name" value="FN_type2_sf"/>
</dbReference>
<dbReference type="CDD" id="cd00037">
    <property type="entry name" value="CLECT"/>
    <property type="match status" value="5"/>
</dbReference>
<dbReference type="InterPro" id="IPR000719">
    <property type="entry name" value="Prot_kinase_dom"/>
</dbReference>
<dbReference type="InterPro" id="IPR013806">
    <property type="entry name" value="Kringle-like"/>
</dbReference>
<evidence type="ECO:0000256" key="11">
    <source>
        <dbReference type="PROSITE-ProRule" id="PRU00479"/>
    </source>
</evidence>
<feature type="transmembrane region" description="Helical" evidence="13">
    <location>
        <begin position="1596"/>
        <end position="1617"/>
    </location>
</feature>
<evidence type="ECO:0000256" key="1">
    <source>
        <dbReference type="ARBA" id="ARBA00004167"/>
    </source>
</evidence>
<organism evidence="17 18">
    <name type="scientific">Coilia grayii</name>
    <name type="common">Gray's grenadier anchovy</name>
    <dbReference type="NCBI Taxonomy" id="363190"/>
    <lineage>
        <taxon>Eukaryota</taxon>
        <taxon>Metazoa</taxon>
        <taxon>Chordata</taxon>
        <taxon>Craniata</taxon>
        <taxon>Vertebrata</taxon>
        <taxon>Euteleostomi</taxon>
        <taxon>Actinopterygii</taxon>
        <taxon>Neopterygii</taxon>
        <taxon>Teleostei</taxon>
        <taxon>Clupei</taxon>
        <taxon>Clupeiformes</taxon>
        <taxon>Clupeoidei</taxon>
        <taxon>Engraulidae</taxon>
        <taxon>Coilinae</taxon>
        <taxon>Coilia</taxon>
    </lineage>
</organism>
<feature type="region of interest" description="Disordered" evidence="12">
    <location>
        <begin position="1"/>
        <end position="29"/>
    </location>
</feature>
<dbReference type="Gene3D" id="3.10.100.10">
    <property type="entry name" value="Mannose-Binding Protein A, subunit A"/>
    <property type="match status" value="8"/>
</dbReference>
<dbReference type="InterPro" id="IPR050111">
    <property type="entry name" value="C-type_lectin/snaclec_domain"/>
</dbReference>
<dbReference type="Pfam" id="PF00069">
    <property type="entry name" value="Pkinase"/>
    <property type="match status" value="1"/>
</dbReference>
<dbReference type="Proteomes" id="UP001591681">
    <property type="component" value="Unassembled WGS sequence"/>
</dbReference>
<dbReference type="InterPro" id="IPR016187">
    <property type="entry name" value="CTDL_fold"/>
</dbReference>
<dbReference type="PROSITE" id="PS00108">
    <property type="entry name" value="PROTEIN_KINASE_ST"/>
    <property type="match status" value="1"/>
</dbReference>
<dbReference type="SUPFAM" id="SSF57440">
    <property type="entry name" value="Kringle-like"/>
    <property type="match status" value="1"/>
</dbReference>
<dbReference type="FunFam" id="3.10.100.10:FF:000023">
    <property type="entry name" value="Macrophage mannose receptor 1"/>
    <property type="match status" value="1"/>
</dbReference>
<dbReference type="PROSITE" id="PS51092">
    <property type="entry name" value="FN2_2"/>
    <property type="match status" value="1"/>
</dbReference>
<feature type="domain" description="C-type lectin" evidence="15">
    <location>
        <begin position="890"/>
        <end position="1019"/>
    </location>
</feature>
<dbReference type="SUPFAM" id="SSF56436">
    <property type="entry name" value="C-type lectin-like"/>
    <property type="match status" value="8"/>
</dbReference>
<dbReference type="InterPro" id="IPR000562">
    <property type="entry name" value="FN_type2_dom"/>
</dbReference>
<evidence type="ECO:0000259" key="16">
    <source>
        <dbReference type="PROSITE" id="PS51092"/>
    </source>
</evidence>
<comment type="subcellular location">
    <subcellularLocation>
        <location evidence="1">Membrane</location>
        <topology evidence="1">Single-pass membrane protein</topology>
    </subcellularLocation>
</comment>
<gene>
    <name evidence="17" type="ORF">ACEWY4_006859</name>
</gene>
<evidence type="ECO:0000256" key="9">
    <source>
        <dbReference type="ARBA" id="ARBA00023170"/>
    </source>
</evidence>
<feature type="domain" description="C-type lectin" evidence="15">
    <location>
        <begin position="605"/>
        <end position="722"/>
    </location>
</feature>
<feature type="domain" description="Fibronectin type-II" evidence="16">
    <location>
        <begin position="409"/>
        <end position="454"/>
    </location>
</feature>
<evidence type="ECO:0000313" key="18">
    <source>
        <dbReference type="Proteomes" id="UP001591681"/>
    </source>
</evidence>
<sequence length="1660" mass="189963">MSSTRSRGAGDGMRRVKRPPRRKPKMSRLRPAMCCRAQLSVSRTQSGSTPGESQALPLEVALMQLVSHPPGCPYVLQLLDWFEESNKFILVLERPFPCMDLFEFQGEFGGRLDECLARIIFLQVVHAVLHCYERGVLHRDIKPENLLVQTDTLRVKLIDFGCGDLLRDDDYQDFAGTEEYCPPEWLVNGRYSGRPATIWSLGILLFSMISGDLPFNKESEIIAGQLKFKKGLSEAHVHIQTAYGQMPATMRTTIFRIALVILHVTLCSSQSEGNFLMYDKNVNKCLKGYQPLKLFYCDSNQLSQQFRWTSNDRIFNVNLKKCLGAGSKADGSGLQWYTCDDKSDLQKWECNNNTLLTLKGTDLFLSQEENTVLRLTQDNSTASQWLIHGTEEGLCSRPYQELYTIEGNAFGSPCHFPFQYEKNWYSDCKSEKSTERRWCSVDRDYKEKWGYCPTTSTEHWKKNPVTGIFYQVNVNSALTWHQARKSCQQQDSDLLSITEPQEQTFISGITSDFQTTLWIGLNQLNTESGWQWVDGYPFRYLRWGPGQPDPAPGWSCASLNTAQTSDHWENKLCNKKHGYICQKKNTTPVATTGPPVACKAPWIPYAGHCYFLNRTKNTWKEANDQCITGGGHLVSIHNIEEQSFVFSQLGYRETDKLWIGLNDKKTQLLFDWSDQSPVTFTTWDAQEPSHHRSEEEDCVLMGGKDGNWADASCEEQNGFICKIAGDSKSPQGHTDNDGCKAGWTRYGYNCYFVGSTTKTFDEAKQSCQDSGAHLVDVPHRVENAFLISLVGARPERHFWMGLTNQRDRYTFEWTNTPNVPYTHWNTLMPGQKQGCVAMTTGTLAGLWDVLSCSSKEKYICKHQAEGVVTTPAPPTSPAPSCAQGWNPLGTRPFCYKWFDMKAEEQRTWSEALQYCRSIGGDLLSIHSNLDFNQRSYHFRDDVPRHFYYYHYYTPRAWIGYSAQDPNVGYTWSDGSSSSFTNWDFGEPNNSNNRESCAEIKSNMKWNDVPCEKKMDFLCQIRKGLTPKNATVPQYNVTEDGWTEFGGHQYLMVEDNEQMDDARRVCKKGNGDLAVIDSKEEWTFVYGQAHRKSNRFYIGLKVDLDKNAEWVDKTPVVWTHWGKDEPSFDANDETCVVMESYYGFWYATNCGIRHEFICEREGPAINSTVAPTEAPTGGCAPDWTQYKQHCYQSHPEKRNWTDAKTFCNKVRGHLVSILSKDEQAFLTTMIGNDPQDMWIGLRSFNGKAWTEGKKLTYNNFMSNRYFGDRSCGAMTSKPRTQFGKWKPCECTLAMGFICKRPTDVNFAPQDKVPSESYVQFGNYSLKVLLNNLTWWEAKKACEEDKAHLASIRDGITQAFIQLQSHLLKQPIWIGLNKNLTHGDFTWIDKWHLNMENWLWRTRVNEQFPCVLVDSSGQWVTTPCNRSLPSVCKRSTDIPPTPSTKYPGLCSQSWLPFRSYCYKVSPNRADWNTAVVQCGKLGGSLLSIEDTEEADFLKTMGELVEDTYDELWLGLYKNLKGQWHWWDKTVVGYTNWAKDEPNDDNYFKHYAVISTSDLTWKAVSTYSSAAYICKKPKEPLPTESTTETPQVQRFQKVLIVPFIITLVIVIGFVFLVFFYNRNFKLSPPTLPAFENPLYFKSSKPDISEKNLVHNIEIDPCSS</sequence>
<evidence type="ECO:0000313" key="17">
    <source>
        <dbReference type="EMBL" id="KAL2097652.1"/>
    </source>
</evidence>
<evidence type="ECO:0000256" key="10">
    <source>
        <dbReference type="ARBA" id="ARBA00023180"/>
    </source>
</evidence>
<dbReference type="InterPro" id="IPR035992">
    <property type="entry name" value="Ricin_B-like_lectins"/>
</dbReference>
<keyword evidence="3 13" id="KW-0812">Transmembrane</keyword>
<dbReference type="Gene3D" id="3.30.200.20">
    <property type="entry name" value="Phosphorylase Kinase, domain 1"/>
    <property type="match status" value="1"/>
</dbReference>
<keyword evidence="18" id="KW-1185">Reference proteome</keyword>
<dbReference type="CDD" id="cd00062">
    <property type="entry name" value="FN2"/>
    <property type="match status" value="1"/>
</dbReference>
<evidence type="ECO:0000256" key="13">
    <source>
        <dbReference type="SAM" id="Phobius"/>
    </source>
</evidence>
<dbReference type="PROSITE" id="PS50011">
    <property type="entry name" value="PROTEIN_KINASE_DOM"/>
    <property type="match status" value="1"/>
</dbReference>
<dbReference type="InterPro" id="IPR008271">
    <property type="entry name" value="Ser/Thr_kinase_AS"/>
</dbReference>
<dbReference type="SMART" id="SM00458">
    <property type="entry name" value="RICIN"/>
    <property type="match status" value="1"/>
</dbReference>
<protein>
    <recommendedName>
        <fullName evidence="19">Macrophage mannose receptor 1-like</fullName>
    </recommendedName>
</protein>
<evidence type="ECO:0000256" key="8">
    <source>
        <dbReference type="ARBA" id="ARBA00023157"/>
    </source>
</evidence>
<keyword evidence="10" id="KW-0325">Glycoprotein</keyword>
<dbReference type="PROSITE" id="PS50231">
    <property type="entry name" value="RICIN_B_LECTIN"/>
    <property type="match status" value="1"/>
</dbReference>
<dbReference type="Pfam" id="PF24562">
    <property type="entry name" value="CysR_MRC2_N"/>
    <property type="match status" value="1"/>
</dbReference>
<dbReference type="InterPro" id="IPR018378">
    <property type="entry name" value="C-type_lectin_CS"/>
</dbReference>
<feature type="domain" description="C-type lectin" evidence="15">
    <location>
        <begin position="1044"/>
        <end position="1158"/>
    </location>
</feature>
<feature type="compositionally biased region" description="Basic residues" evidence="12">
    <location>
        <begin position="15"/>
        <end position="28"/>
    </location>
</feature>
<dbReference type="Pfam" id="PF00059">
    <property type="entry name" value="Lectin_C"/>
    <property type="match status" value="8"/>
</dbReference>
<dbReference type="InterPro" id="IPR011009">
    <property type="entry name" value="Kinase-like_dom_sf"/>
</dbReference>
<keyword evidence="7 13" id="KW-0472">Membrane</keyword>
<keyword evidence="5" id="KW-0677">Repeat</keyword>
<evidence type="ECO:0000256" key="6">
    <source>
        <dbReference type="ARBA" id="ARBA00022989"/>
    </source>
</evidence>
<dbReference type="PROSITE" id="PS00615">
    <property type="entry name" value="C_TYPE_LECTIN_1"/>
    <property type="match status" value="2"/>
</dbReference>
<keyword evidence="4" id="KW-0732">Signal</keyword>
<keyword evidence="9" id="KW-0675">Receptor</keyword>
<name>A0ABD1KEX3_9TELE</name>
<evidence type="ECO:0008006" key="19">
    <source>
        <dbReference type="Google" id="ProtNLM"/>
    </source>
</evidence>
<feature type="domain" description="Protein kinase" evidence="14">
    <location>
        <begin position="1"/>
        <end position="266"/>
    </location>
</feature>
<accession>A0ABD1KEX3</accession>
<keyword evidence="8" id="KW-1015">Disulfide bond</keyword>
<feature type="domain" description="C-type lectin" evidence="15">
    <location>
        <begin position="1455"/>
        <end position="1572"/>
    </location>
</feature>
<dbReference type="SMART" id="SM00034">
    <property type="entry name" value="CLECT"/>
    <property type="match status" value="8"/>
</dbReference>
<evidence type="ECO:0000256" key="7">
    <source>
        <dbReference type="ARBA" id="ARBA00023136"/>
    </source>
</evidence>
<evidence type="ECO:0000256" key="3">
    <source>
        <dbReference type="ARBA" id="ARBA00022692"/>
    </source>
</evidence>
<dbReference type="SMART" id="SM00059">
    <property type="entry name" value="FN2"/>
    <property type="match status" value="1"/>
</dbReference>
<dbReference type="PROSITE" id="PS00023">
    <property type="entry name" value="FN2_1"/>
    <property type="match status" value="1"/>
</dbReference>
<feature type="domain" description="C-type lectin" evidence="15">
    <location>
        <begin position="746"/>
        <end position="861"/>
    </location>
</feature>
<reference evidence="17 18" key="1">
    <citation type="submission" date="2024-09" db="EMBL/GenBank/DDBJ databases">
        <title>A chromosome-level genome assembly of Gray's grenadier anchovy, Coilia grayii.</title>
        <authorList>
            <person name="Fu Z."/>
        </authorList>
    </citation>
    <scope>NUCLEOTIDE SEQUENCE [LARGE SCALE GENOMIC DNA]</scope>
    <source>
        <strain evidence="17">G4</strain>
        <tissue evidence="17">Muscle</tissue>
    </source>
</reference>